<keyword evidence="2" id="KW-1185">Reference proteome</keyword>
<accession>A0A1E5P0L8</accession>
<evidence type="ECO:0000313" key="2">
    <source>
        <dbReference type="Proteomes" id="UP000095705"/>
    </source>
</evidence>
<dbReference type="EMBL" id="MEHK01000002">
    <property type="protein sequence ID" value="OEJ22612.1"/>
    <property type="molecule type" value="Genomic_DNA"/>
</dbReference>
<evidence type="ECO:0000313" key="1">
    <source>
        <dbReference type="EMBL" id="OEJ22612.1"/>
    </source>
</evidence>
<comment type="caution">
    <text evidence="1">The sequence shown here is derived from an EMBL/GenBank/DDBJ whole genome shotgun (WGS) entry which is preliminary data.</text>
</comment>
<protein>
    <recommendedName>
        <fullName evidence="3">Lipoprotein</fullName>
    </recommendedName>
</protein>
<reference evidence="1 2" key="1">
    <citation type="submission" date="2016-08" db="EMBL/GenBank/DDBJ databases">
        <title>The complete genome of Streptomyces subrutilus 10-1-1.</title>
        <authorList>
            <person name="Chen X."/>
        </authorList>
    </citation>
    <scope>NUCLEOTIDE SEQUENCE [LARGE SCALE GENOMIC DNA]</scope>
    <source>
        <strain evidence="1 2">10-1-1</strain>
    </source>
</reference>
<dbReference type="PROSITE" id="PS51257">
    <property type="entry name" value="PROKAR_LIPOPROTEIN"/>
    <property type="match status" value="1"/>
</dbReference>
<name>A0A1E5P0L8_9ACTN</name>
<gene>
    <name evidence="1" type="ORF">BGK67_32530</name>
</gene>
<dbReference type="Proteomes" id="UP000095705">
    <property type="component" value="Unassembled WGS sequence"/>
</dbReference>
<organism evidence="1 2">
    <name type="scientific">Streptomyces subrutilus</name>
    <dbReference type="NCBI Taxonomy" id="36818"/>
    <lineage>
        <taxon>Bacteria</taxon>
        <taxon>Bacillati</taxon>
        <taxon>Actinomycetota</taxon>
        <taxon>Actinomycetes</taxon>
        <taxon>Kitasatosporales</taxon>
        <taxon>Streptomycetaceae</taxon>
        <taxon>Streptomyces</taxon>
    </lineage>
</organism>
<evidence type="ECO:0008006" key="3">
    <source>
        <dbReference type="Google" id="ProtNLM"/>
    </source>
</evidence>
<dbReference type="AlphaFoldDB" id="A0A1E5P0L8"/>
<proteinExistence type="predicted"/>
<sequence>MRRGARAALTAVAGAALLVGCTEEPRKQVMPGPTSTATAAPQDAVALAERYTAAGGDPDVYGIQVEDGPEGVPRVVIRTRNADQADAIFRRQNTSVITHLTTKEGASFKKGYFIDVFGPDGGLIHRMDARP</sequence>